<keyword evidence="1" id="KW-1133">Transmembrane helix</keyword>
<evidence type="ECO:0000313" key="3">
    <source>
        <dbReference type="Proteomes" id="UP000438429"/>
    </source>
</evidence>
<sequence>MPHLPLSAHVPTCVSVIRVMMASMIFSPLVGYGFFWCSCSQAFSVLVVSRVAVLALDGSPYGYWPYG</sequence>
<evidence type="ECO:0000313" key="2">
    <source>
        <dbReference type="EMBL" id="KAF0044943.1"/>
    </source>
</evidence>
<proteinExistence type="predicted"/>
<dbReference type="EMBL" id="VEVO01000002">
    <property type="protein sequence ID" value="KAF0044943.1"/>
    <property type="molecule type" value="Genomic_DNA"/>
</dbReference>
<dbReference type="Proteomes" id="UP000438429">
    <property type="component" value="Unassembled WGS sequence"/>
</dbReference>
<dbReference type="AlphaFoldDB" id="A0A6A4TG73"/>
<organism evidence="2 3">
    <name type="scientific">Scophthalmus maximus</name>
    <name type="common">Turbot</name>
    <name type="synonym">Psetta maxima</name>
    <dbReference type="NCBI Taxonomy" id="52904"/>
    <lineage>
        <taxon>Eukaryota</taxon>
        <taxon>Metazoa</taxon>
        <taxon>Chordata</taxon>
        <taxon>Craniata</taxon>
        <taxon>Vertebrata</taxon>
        <taxon>Euteleostomi</taxon>
        <taxon>Actinopterygii</taxon>
        <taxon>Neopterygii</taxon>
        <taxon>Teleostei</taxon>
        <taxon>Neoteleostei</taxon>
        <taxon>Acanthomorphata</taxon>
        <taxon>Carangaria</taxon>
        <taxon>Pleuronectiformes</taxon>
        <taxon>Pleuronectoidei</taxon>
        <taxon>Scophthalmidae</taxon>
        <taxon>Scophthalmus</taxon>
    </lineage>
</organism>
<name>A0A6A4TG73_SCOMX</name>
<feature type="transmembrane region" description="Helical" evidence="1">
    <location>
        <begin position="33"/>
        <end position="56"/>
    </location>
</feature>
<keyword evidence="1" id="KW-0472">Membrane</keyword>
<keyword evidence="1" id="KW-0812">Transmembrane</keyword>
<accession>A0A6A4TG73</accession>
<evidence type="ECO:0000256" key="1">
    <source>
        <dbReference type="SAM" id="Phobius"/>
    </source>
</evidence>
<feature type="transmembrane region" description="Helical" evidence="1">
    <location>
        <begin position="6"/>
        <end position="26"/>
    </location>
</feature>
<reference evidence="2 3" key="1">
    <citation type="submission" date="2019-06" db="EMBL/GenBank/DDBJ databases">
        <title>Draft genomes of female and male turbot (Scophthalmus maximus).</title>
        <authorList>
            <person name="Xu H."/>
            <person name="Xu X.-W."/>
            <person name="Shao C."/>
            <person name="Chen S."/>
        </authorList>
    </citation>
    <scope>NUCLEOTIDE SEQUENCE [LARGE SCALE GENOMIC DNA]</scope>
    <source>
        <strain evidence="2">Ysfricsl-2016a</strain>
        <tissue evidence="2">Blood</tissue>
    </source>
</reference>
<protein>
    <submittedName>
        <fullName evidence="2">Uncharacterized protein</fullName>
    </submittedName>
</protein>
<gene>
    <name evidence="2" type="ORF">F2P81_001472</name>
</gene>
<comment type="caution">
    <text evidence="2">The sequence shown here is derived from an EMBL/GenBank/DDBJ whole genome shotgun (WGS) entry which is preliminary data.</text>
</comment>